<dbReference type="Gene3D" id="3.10.180.10">
    <property type="entry name" value="2,3-Dihydroxybiphenyl 1,2-Dioxygenase, domain 1"/>
    <property type="match status" value="1"/>
</dbReference>
<organism evidence="2 3">
    <name type="scientific">Mangrovivirga halotolerans</name>
    <dbReference type="NCBI Taxonomy" id="2993936"/>
    <lineage>
        <taxon>Bacteria</taxon>
        <taxon>Pseudomonadati</taxon>
        <taxon>Bacteroidota</taxon>
        <taxon>Cytophagia</taxon>
        <taxon>Cytophagales</taxon>
        <taxon>Mangrovivirgaceae</taxon>
        <taxon>Mangrovivirga</taxon>
    </lineage>
</organism>
<feature type="domain" description="VOC" evidence="1">
    <location>
        <begin position="2"/>
        <end position="116"/>
    </location>
</feature>
<dbReference type="NCBIfam" id="NF041414">
    <property type="entry name" value="ArsI_CadI_VOC"/>
    <property type="match status" value="1"/>
</dbReference>
<accession>A0ABT3RM18</accession>
<dbReference type="EMBL" id="JAPFQN010000002">
    <property type="protein sequence ID" value="MCX2742759.1"/>
    <property type="molecule type" value="Genomic_DNA"/>
</dbReference>
<dbReference type="InterPro" id="IPR052393">
    <property type="entry name" value="Cadmium-induced_rsp"/>
</dbReference>
<proteinExistence type="predicted"/>
<dbReference type="RefSeq" id="WP_266055075.1">
    <property type="nucleotide sequence ID" value="NZ_JAPFQN010000002.1"/>
</dbReference>
<gene>
    <name evidence="2" type="ORF">OO013_02715</name>
</gene>
<dbReference type="InterPro" id="IPR037523">
    <property type="entry name" value="VOC_core"/>
</dbReference>
<dbReference type="InterPro" id="IPR029068">
    <property type="entry name" value="Glyas_Bleomycin-R_OHBP_Dase"/>
</dbReference>
<name>A0ABT3RM18_9BACT</name>
<dbReference type="SUPFAM" id="SSF54593">
    <property type="entry name" value="Glyoxalase/Bleomycin resistance protein/Dihydroxybiphenyl dioxygenase"/>
    <property type="match status" value="1"/>
</dbReference>
<keyword evidence="3" id="KW-1185">Reference proteome</keyword>
<dbReference type="Pfam" id="PF00903">
    <property type="entry name" value="Glyoxalase"/>
    <property type="match status" value="1"/>
</dbReference>
<sequence>MRRLHVHIRVKDLSESISFYEAVFNSKPDITKSDYAKWMLNDPLVNFAISTGKSNPGIEHLGIQVDSKNELEEVYSNLKKAKSIIKEEGKTTCCYSKSIKSWITDPQGVDWEVFYTHGSSTVYGEGIYARNDDQELTESIPDAPIKTCSSTCAND</sequence>
<evidence type="ECO:0000313" key="3">
    <source>
        <dbReference type="Proteomes" id="UP001209885"/>
    </source>
</evidence>
<evidence type="ECO:0000313" key="2">
    <source>
        <dbReference type="EMBL" id="MCX2742759.1"/>
    </source>
</evidence>
<dbReference type="PANTHER" id="PTHR41294:SF1">
    <property type="entry name" value="CADMIUM-INDUCED PROTEIN CADI"/>
    <property type="match status" value="1"/>
</dbReference>
<protein>
    <submittedName>
        <fullName evidence="2">VOC family protein</fullName>
    </submittedName>
</protein>
<dbReference type="InterPro" id="IPR004360">
    <property type="entry name" value="Glyas_Fos-R_dOase_dom"/>
</dbReference>
<comment type="caution">
    <text evidence="2">The sequence shown here is derived from an EMBL/GenBank/DDBJ whole genome shotgun (WGS) entry which is preliminary data.</text>
</comment>
<dbReference type="InterPro" id="IPR049789">
    <property type="entry name" value="ArsI/CadI-like"/>
</dbReference>
<reference evidence="2 3" key="1">
    <citation type="submission" date="2022-11" db="EMBL/GenBank/DDBJ databases">
        <title>The characterization of three novel Bacteroidetes species and genomic analysis of their roles in tidal elemental geochemical cycles.</title>
        <authorList>
            <person name="Ma K."/>
        </authorList>
    </citation>
    <scope>NUCLEOTIDE SEQUENCE [LARGE SCALE GENOMIC DNA]</scope>
    <source>
        <strain evidence="2 3">M17</strain>
    </source>
</reference>
<dbReference type="PROSITE" id="PS51819">
    <property type="entry name" value="VOC"/>
    <property type="match status" value="1"/>
</dbReference>
<evidence type="ECO:0000259" key="1">
    <source>
        <dbReference type="PROSITE" id="PS51819"/>
    </source>
</evidence>
<dbReference type="Proteomes" id="UP001209885">
    <property type="component" value="Unassembled WGS sequence"/>
</dbReference>
<dbReference type="PANTHER" id="PTHR41294">
    <property type="entry name" value="CADMIUM-INDUCED PROTEIN CADI"/>
    <property type="match status" value="1"/>
</dbReference>